<evidence type="ECO:0008006" key="6">
    <source>
        <dbReference type="Google" id="ProtNLM"/>
    </source>
</evidence>
<dbReference type="InterPro" id="IPR052973">
    <property type="entry name" value="Fungal_sec-metab_reg_TF"/>
</dbReference>
<feature type="compositionally biased region" description="Pro residues" evidence="2">
    <location>
        <begin position="66"/>
        <end position="84"/>
    </location>
</feature>
<keyword evidence="5" id="KW-1185">Reference proteome</keyword>
<reference evidence="4 5" key="1">
    <citation type="journal article" date="2018" name="Front. Microbiol.">
        <title>Genome-Wide Analysis of Corynespora cassiicola Leaf Fall Disease Putative Effectors.</title>
        <authorList>
            <person name="Lopez D."/>
            <person name="Ribeiro S."/>
            <person name="Label P."/>
            <person name="Fumanal B."/>
            <person name="Venisse J.S."/>
            <person name="Kohler A."/>
            <person name="de Oliveira R.R."/>
            <person name="Labutti K."/>
            <person name="Lipzen A."/>
            <person name="Lail K."/>
            <person name="Bauer D."/>
            <person name="Ohm R.A."/>
            <person name="Barry K.W."/>
            <person name="Spatafora J."/>
            <person name="Grigoriev I.V."/>
            <person name="Martin F.M."/>
            <person name="Pujade-Renaud V."/>
        </authorList>
    </citation>
    <scope>NUCLEOTIDE SEQUENCE [LARGE SCALE GENOMIC DNA]</scope>
    <source>
        <strain evidence="4 5">Philippines</strain>
    </source>
</reference>
<gene>
    <name evidence="4" type="ORF">BS50DRAFT_590821</name>
</gene>
<feature type="region of interest" description="Disordered" evidence="2">
    <location>
        <begin position="507"/>
        <end position="543"/>
    </location>
</feature>
<feature type="chain" id="PRO_5015431034" description="Zn(2)-C6 fungal-type domain-containing protein" evidence="3">
    <location>
        <begin position="20"/>
        <end position="958"/>
    </location>
</feature>
<dbReference type="OrthoDB" id="5362630at2759"/>
<proteinExistence type="predicted"/>
<name>A0A2T2NEL5_CORCC</name>
<dbReference type="GO" id="GO:0000981">
    <property type="term" value="F:DNA-binding transcription factor activity, RNA polymerase II-specific"/>
    <property type="evidence" value="ECO:0007669"/>
    <property type="project" value="InterPro"/>
</dbReference>
<feature type="region of interest" description="Disordered" evidence="2">
    <location>
        <begin position="19"/>
        <end position="139"/>
    </location>
</feature>
<keyword evidence="1" id="KW-0539">Nucleus</keyword>
<evidence type="ECO:0000256" key="2">
    <source>
        <dbReference type="SAM" id="MobiDB-lite"/>
    </source>
</evidence>
<dbReference type="AlphaFoldDB" id="A0A2T2NEL5"/>
<feature type="compositionally biased region" description="Basic residues" evidence="2">
    <location>
        <begin position="248"/>
        <end position="262"/>
    </location>
</feature>
<feature type="region of interest" description="Disordered" evidence="2">
    <location>
        <begin position="155"/>
        <end position="182"/>
    </location>
</feature>
<dbReference type="EMBL" id="KZ678139">
    <property type="protein sequence ID" value="PSN63810.1"/>
    <property type="molecule type" value="Genomic_DNA"/>
</dbReference>
<dbReference type="Proteomes" id="UP000240883">
    <property type="component" value="Unassembled WGS sequence"/>
</dbReference>
<dbReference type="STRING" id="1448308.A0A2T2NEL5"/>
<dbReference type="InterPro" id="IPR001138">
    <property type="entry name" value="Zn2Cys6_DnaBD"/>
</dbReference>
<evidence type="ECO:0000313" key="5">
    <source>
        <dbReference type="Proteomes" id="UP000240883"/>
    </source>
</evidence>
<accession>A0A2T2NEL5</accession>
<evidence type="ECO:0000256" key="1">
    <source>
        <dbReference type="ARBA" id="ARBA00023242"/>
    </source>
</evidence>
<organism evidence="4 5">
    <name type="scientific">Corynespora cassiicola Philippines</name>
    <dbReference type="NCBI Taxonomy" id="1448308"/>
    <lineage>
        <taxon>Eukaryota</taxon>
        <taxon>Fungi</taxon>
        <taxon>Dikarya</taxon>
        <taxon>Ascomycota</taxon>
        <taxon>Pezizomycotina</taxon>
        <taxon>Dothideomycetes</taxon>
        <taxon>Pleosporomycetidae</taxon>
        <taxon>Pleosporales</taxon>
        <taxon>Corynesporascaceae</taxon>
        <taxon>Corynespora</taxon>
    </lineage>
</organism>
<protein>
    <recommendedName>
        <fullName evidence="6">Zn(2)-C6 fungal-type domain-containing protein</fullName>
    </recommendedName>
</protein>
<feature type="signal peptide" evidence="3">
    <location>
        <begin position="1"/>
        <end position="19"/>
    </location>
</feature>
<dbReference type="CDD" id="cd00067">
    <property type="entry name" value="GAL4"/>
    <property type="match status" value="1"/>
</dbReference>
<dbReference type="GO" id="GO:0008270">
    <property type="term" value="F:zinc ion binding"/>
    <property type="evidence" value="ECO:0007669"/>
    <property type="project" value="InterPro"/>
</dbReference>
<sequence length="958" mass="106926">MAWLAWLAWLAWRRTRELGAGASSESPVRLFARPETQTTPHPSLCGLRPSLRRRQPSTRNRGSSPRAPPPPTAHRPPPTAPLPGWPAVRRGSSMPRRSRQPSGSAEAAPCQPHLPTAASSSQYHGGATHRSHNQTTPSAHEHMYAGLASSWQSPHYLSQAPGPSSALLQRLSPPSQRQLPGQYLQYAGPTDYVNQPAWPANYARQEPHGWSDALTDECFPSRPPAAYGQPDHDDVAPPPHLSPDRPDHHHHHHPPQHQHHHHAPDQLHHAHFDQADPSYDTPDRQHHLRMPQVSRSDAVSIAPPFLTFPSKEFPASAATTAITAVAAAAAAAVAVAPPPPAPVAPPSANAPPFGHHGQKSAPVADLLNYTSQTTASLPVDAPQLPPQMPMSWPAGPSPDVPPMPPQQHLSHTTDAMSAGVAVSGQDTLSSPTWAMLPPEAPHPVNPVYDRIPEVNPGWTIMEAPPANGAYLNHIPPLEHLAVTDNAYHPSMQQAALARVGRRTASRKSLAKVPASFSERQPKQKVSRRKGALQPQTREKASRMRKGGNTCVRCRFYKAGCDEGEPCQKCLKVANNARSFREPCSRDRIEDASLVRRCNGRFNQEEAEFLGYDWIQGGGIYEMAILWNLPGYGPIMMAQPMRIHYREYLPRRAVLDTATSVWRTNDGEVKAVQQPPYAVYDTASLIPAFEKYFFYLQPAIETWIFDRIRHDEIASLTYTEVMRLRRMKPQGTPNLLDLAVRLQCISIVSQGYGTVWSNNIPGIQEYDYRKLGKSGYEAYDRDSCNRPLPGAINHQMDVAALKYLKKLEKHCVKELSASIFKPKVKPWYELFLAFFVLFWNLEYIHHGAERYIMSKNGTLIENQVSGVVRHQIAKWDFAFPVLMSHWRCILRDYRPFKLVRENPDELRQNGGIDEEGFQYVRKIASIFDRVGVDRFPPPLTEINSMSSKWIMELLKSAGV</sequence>
<evidence type="ECO:0000313" key="4">
    <source>
        <dbReference type="EMBL" id="PSN63810.1"/>
    </source>
</evidence>
<dbReference type="PANTHER" id="PTHR35392">
    <property type="entry name" value="ZN(II)2CYS6 TRANSCRIPTION FACTOR (EUROFUNG)-RELATED-RELATED"/>
    <property type="match status" value="1"/>
</dbReference>
<evidence type="ECO:0000256" key="3">
    <source>
        <dbReference type="SAM" id="SignalP"/>
    </source>
</evidence>
<keyword evidence="3" id="KW-0732">Signal</keyword>
<dbReference type="PANTHER" id="PTHR35392:SF3">
    <property type="entry name" value="ZN(2)-C6 FUNGAL-TYPE DOMAIN-CONTAINING PROTEIN"/>
    <property type="match status" value="1"/>
</dbReference>
<feature type="region of interest" description="Disordered" evidence="2">
    <location>
        <begin position="213"/>
        <end position="266"/>
    </location>
</feature>